<evidence type="ECO:0000259" key="2">
    <source>
        <dbReference type="Pfam" id="PF20152"/>
    </source>
</evidence>
<feature type="transmembrane region" description="Helical" evidence="1">
    <location>
        <begin position="63"/>
        <end position="87"/>
    </location>
</feature>
<dbReference type="PANTHER" id="PTHR40465:SF1">
    <property type="entry name" value="DUF6534 DOMAIN-CONTAINING PROTEIN"/>
    <property type="match status" value="1"/>
</dbReference>
<comment type="caution">
    <text evidence="3">The sequence shown here is derived from an EMBL/GenBank/DDBJ whole genome shotgun (WGS) entry which is preliminary data.</text>
</comment>
<organism evidence="3 4">
    <name type="scientific">Trametes cubensis</name>
    <dbReference type="NCBI Taxonomy" id="1111947"/>
    <lineage>
        <taxon>Eukaryota</taxon>
        <taxon>Fungi</taxon>
        <taxon>Dikarya</taxon>
        <taxon>Basidiomycota</taxon>
        <taxon>Agaricomycotina</taxon>
        <taxon>Agaricomycetes</taxon>
        <taxon>Polyporales</taxon>
        <taxon>Polyporaceae</taxon>
        <taxon>Trametes</taxon>
    </lineage>
</organism>
<dbReference type="Pfam" id="PF20152">
    <property type="entry name" value="DUF6534"/>
    <property type="match status" value="1"/>
</dbReference>
<evidence type="ECO:0000313" key="4">
    <source>
        <dbReference type="Proteomes" id="UP001215151"/>
    </source>
</evidence>
<evidence type="ECO:0000256" key="1">
    <source>
        <dbReference type="SAM" id="Phobius"/>
    </source>
</evidence>
<feature type="transmembrane region" description="Helical" evidence="1">
    <location>
        <begin position="176"/>
        <end position="197"/>
    </location>
</feature>
<name>A0AAD7XCE9_9APHY</name>
<keyword evidence="4" id="KW-1185">Reference proteome</keyword>
<proteinExistence type="predicted"/>
<accession>A0AAD7XCE9</accession>
<feature type="transmembrane region" description="Helical" evidence="1">
    <location>
        <begin position="135"/>
        <end position="156"/>
    </location>
</feature>
<evidence type="ECO:0000313" key="3">
    <source>
        <dbReference type="EMBL" id="KAJ8482905.1"/>
    </source>
</evidence>
<dbReference type="PANTHER" id="PTHR40465">
    <property type="entry name" value="CHROMOSOME 1, WHOLE GENOME SHOTGUN SEQUENCE"/>
    <property type="match status" value="1"/>
</dbReference>
<dbReference type="AlphaFoldDB" id="A0AAD7XCE9"/>
<gene>
    <name evidence="3" type="ORF">ONZ51_g5036</name>
</gene>
<feature type="domain" description="DUF6534" evidence="2">
    <location>
        <begin position="182"/>
        <end position="268"/>
    </location>
</feature>
<dbReference type="Proteomes" id="UP001215151">
    <property type="component" value="Unassembled WGS sequence"/>
</dbReference>
<sequence length="350" mass="38609">MSSSANSTASPPPAAGAALPALDNTFGAMFLGTVFGQMLYGLTVYQTYKYFRLYAKDTLFHKVLVATILLLETFHSILCIHVCYYYVITNYFNPAALLKDIWSLRLLTVVTGAAIIISQSFYARRVYLIGRGFRFVVVLAIILMLGEAAFTLAATVESFILPTLFDFRKFSWMVSATYGLALGCDVVLTGTLIFVLLHSRTGFKTTDNIIEVLILYMVNTGLLTGIISIIAFVFALTLSGNLIYVGFGIVGAKLYANSLLAVLNSRKSLNNKVMEGFEVGTHALPQYSRSLSSGPRGAAVEQWEIPTRVTMPIRSQIDIRVESQTVHDQDAQRDDMRKGSYDYLKPATAM</sequence>
<dbReference type="EMBL" id="JAPEVG010000104">
    <property type="protein sequence ID" value="KAJ8482905.1"/>
    <property type="molecule type" value="Genomic_DNA"/>
</dbReference>
<feature type="transmembrane region" description="Helical" evidence="1">
    <location>
        <begin position="242"/>
        <end position="263"/>
    </location>
</feature>
<reference evidence="3" key="1">
    <citation type="submission" date="2022-11" db="EMBL/GenBank/DDBJ databases">
        <title>Genome Sequence of Cubamyces cubensis.</title>
        <authorList>
            <person name="Buettner E."/>
        </authorList>
    </citation>
    <scope>NUCLEOTIDE SEQUENCE</scope>
    <source>
        <strain evidence="3">MPL-01</strain>
    </source>
</reference>
<feature type="transmembrane region" description="Helical" evidence="1">
    <location>
        <begin position="28"/>
        <end position="51"/>
    </location>
</feature>
<keyword evidence="1" id="KW-0812">Transmembrane</keyword>
<keyword evidence="1" id="KW-1133">Transmembrane helix</keyword>
<protein>
    <recommendedName>
        <fullName evidence="2">DUF6534 domain-containing protein</fullName>
    </recommendedName>
</protein>
<feature type="transmembrane region" description="Helical" evidence="1">
    <location>
        <begin position="209"/>
        <end position="236"/>
    </location>
</feature>
<feature type="transmembrane region" description="Helical" evidence="1">
    <location>
        <begin position="102"/>
        <end position="123"/>
    </location>
</feature>
<dbReference type="InterPro" id="IPR045339">
    <property type="entry name" value="DUF6534"/>
</dbReference>
<keyword evidence="1" id="KW-0472">Membrane</keyword>